<evidence type="ECO:0000313" key="5">
    <source>
        <dbReference type="Proteomes" id="UP001501598"/>
    </source>
</evidence>
<dbReference type="SUPFAM" id="SSF47090">
    <property type="entry name" value="PGBD-like"/>
    <property type="match status" value="1"/>
</dbReference>
<dbReference type="EMBL" id="BAABGT010000097">
    <property type="protein sequence ID" value="GAA4556428.1"/>
    <property type="molecule type" value="Genomic_DNA"/>
</dbReference>
<feature type="domain" description="Peptidoglycan binding-like" evidence="3">
    <location>
        <begin position="126"/>
        <end position="180"/>
    </location>
</feature>
<dbReference type="Proteomes" id="UP001501598">
    <property type="component" value="Unassembled WGS sequence"/>
</dbReference>
<evidence type="ECO:0000259" key="3">
    <source>
        <dbReference type="Pfam" id="PF01471"/>
    </source>
</evidence>
<comment type="caution">
    <text evidence="4">The sequence shown here is derived from an EMBL/GenBank/DDBJ whole genome shotgun (WGS) entry which is preliminary data.</text>
</comment>
<keyword evidence="5" id="KW-1185">Reference proteome</keyword>
<keyword evidence="2" id="KW-1133">Transmembrane helix</keyword>
<feature type="transmembrane region" description="Helical" evidence="2">
    <location>
        <begin position="39"/>
        <end position="60"/>
    </location>
</feature>
<keyword evidence="2" id="KW-0472">Membrane</keyword>
<evidence type="ECO:0000313" key="4">
    <source>
        <dbReference type="EMBL" id="GAA4556428.1"/>
    </source>
</evidence>
<dbReference type="InterPro" id="IPR002477">
    <property type="entry name" value="Peptidoglycan-bd-like"/>
</dbReference>
<dbReference type="InterPro" id="IPR036365">
    <property type="entry name" value="PGBD-like_sf"/>
</dbReference>
<evidence type="ECO:0000256" key="1">
    <source>
        <dbReference type="SAM" id="MobiDB-lite"/>
    </source>
</evidence>
<name>A0ABP8S024_9PSEU</name>
<keyword evidence="2" id="KW-0812">Transmembrane</keyword>
<proteinExistence type="predicted"/>
<feature type="compositionally biased region" description="Polar residues" evidence="1">
    <location>
        <begin position="1"/>
        <end position="22"/>
    </location>
</feature>
<protein>
    <recommendedName>
        <fullName evidence="3">Peptidoglycan binding-like domain-containing protein</fullName>
    </recommendedName>
</protein>
<feature type="region of interest" description="Disordered" evidence="1">
    <location>
        <begin position="99"/>
        <end position="122"/>
    </location>
</feature>
<dbReference type="InterPro" id="IPR036366">
    <property type="entry name" value="PGBDSf"/>
</dbReference>
<dbReference type="Pfam" id="PF01471">
    <property type="entry name" value="PG_binding_1"/>
    <property type="match status" value="1"/>
</dbReference>
<gene>
    <name evidence="4" type="ORF">GCM10023175_58590</name>
</gene>
<feature type="region of interest" description="Disordered" evidence="1">
    <location>
        <begin position="1"/>
        <end position="34"/>
    </location>
</feature>
<accession>A0ABP8S024</accession>
<reference evidence="5" key="1">
    <citation type="journal article" date="2019" name="Int. J. Syst. Evol. Microbiol.">
        <title>The Global Catalogue of Microorganisms (GCM) 10K type strain sequencing project: providing services to taxonomists for standard genome sequencing and annotation.</title>
        <authorList>
            <consortium name="The Broad Institute Genomics Platform"/>
            <consortium name="The Broad Institute Genome Sequencing Center for Infectious Disease"/>
            <person name="Wu L."/>
            <person name="Ma J."/>
        </authorList>
    </citation>
    <scope>NUCLEOTIDE SEQUENCE [LARGE SCALE GENOMIC DNA]</scope>
    <source>
        <strain evidence="5">JCM 17906</strain>
    </source>
</reference>
<evidence type="ECO:0000256" key="2">
    <source>
        <dbReference type="SAM" id="Phobius"/>
    </source>
</evidence>
<sequence length="193" mass="19428">MSTTDQRTSTDYPSGDQPTTDYDLTRTADHRRSGRGKTIAIVAGAALAAAGLTAGLFVGLSGGGSSSPSAPVPEATQITPIMVLPSSGGAVAVLPASSGHSVTPANGGGSHVTPPTPPAPPVKPSQAIETLQKELGQLNYYEGADTGIMNAQTTQAITYLQRDAHLPQTGTMNAATQAALTQMLATGDNQMGG</sequence>
<dbReference type="RefSeq" id="WP_345425710.1">
    <property type="nucleotide sequence ID" value="NZ_BAABGT010000097.1"/>
</dbReference>
<dbReference type="Gene3D" id="1.10.101.10">
    <property type="entry name" value="PGBD-like superfamily/PGBD"/>
    <property type="match status" value="1"/>
</dbReference>
<organism evidence="4 5">
    <name type="scientific">Pseudonocardia xishanensis</name>
    <dbReference type="NCBI Taxonomy" id="630995"/>
    <lineage>
        <taxon>Bacteria</taxon>
        <taxon>Bacillati</taxon>
        <taxon>Actinomycetota</taxon>
        <taxon>Actinomycetes</taxon>
        <taxon>Pseudonocardiales</taxon>
        <taxon>Pseudonocardiaceae</taxon>
        <taxon>Pseudonocardia</taxon>
    </lineage>
</organism>